<dbReference type="InterPro" id="IPR001389">
    <property type="entry name" value="Flocculin"/>
</dbReference>
<dbReference type="GO" id="GO:0000128">
    <property type="term" value="P:flocculation"/>
    <property type="evidence" value="ECO:0007669"/>
    <property type="project" value="InterPro"/>
</dbReference>
<dbReference type="InterPro" id="IPR011658">
    <property type="entry name" value="PA14_dom"/>
</dbReference>
<dbReference type="Pfam" id="PF00624">
    <property type="entry name" value="Flocculin"/>
    <property type="match status" value="7"/>
</dbReference>
<evidence type="ECO:0000259" key="3">
    <source>
        <dbReference type="PROSITE" id="PS51820"/>
    </source>
</evidence>
<feature type="domain" description="PA14" evidence="3">
    <location>
        <begin position="81"/>
        <end position="240"/>
    </location>
</feature>
<dbReference type="SMART" id="SM00758">
    <property type="entry name" value="PA14"/>
    <property type="match status" value="1"/>
</dbReference>
<dbReference type="InterPro" id="IPR018871">
    <property type="entry name" value="GLEYA_adhesin_domain"/>
</dbReference>
<proteinExistence type="predicted"/>
<keyword evidence="2" id="KW-0732">Signal</keyword>
<name>W0TJK5_KLUMD</name>
<evidence type="ECO:0000256" key="2">
    <source>
        <dbReference type="SAM" id="SignalP"/>
    </source>
</evidence>
<feature type="compositionally biased region" description="Polar residues" evidence="1">
    <location>
        <begin position="779"/>
        <end position="792"/>
    </location>
</feature>
<dbReference type="Gene3D" id="2.60.120.1560">
    <property type="match status" value="1"/>
</dbReference>
<dbReference type="GeneID" id="34718199"/>
<accession>W0TJK5</accession>
<dbReference type="KEGG" id="kmx:KLMA_70461"/>
<dbReference type="RefSeq" id="XP_022678056.1">
    <property type="nucleotide sequence ID" value="XM_022821723.1"/>
</dbReference>
<organism evidence="4 5">
    <name type="scientific">Kluyveromyces marxianus (strain DMKU3-1042 / BCC 29191 / NBRC 104275)</name>
    <name type="common">Yeast</name>
    <name type="synonym">Candida kefyr</name>
    <dbReference type="NCBI Taxonomy" id="1003335"/>
    <lineage>
        <taxon>Eukaryota</taxon>
        <taxon>Fungi</taxon>
        <taxon>Dikarya</taxon>
        <taxon>Ascomycota</taxon>
        <taxon>Saccharomycotina</taxon>
        <taxon>Saccharomycetes</taxon>
        <taxon>Saccharomycetales</taxon>
        <taxon>Saccharomycetaceae</taxon>
        <taxon>Kluyveromyces</taxon>
    </lineage>
</organism>
<gene>
    <name evidence="4" type="ORF">KLMA_70461</name>
</gene>
<feature type="signal peptide" evidence="2">
    <location>
        <begin position="1"/>
        <end position="20"/>
    </location>
</feature>
<evidence type="ECO:0000256" key="1">
    <source>
        <dbReference type="SAM" id="MobiDB-lite"/>
    </source>
</evidence>
<feature type="compositionally biased region" description="Polar residues" evidence="1">
    <location>
        <begin position="704"/>
        <end position="730"/>
    </location>
</feature>
<protein>
    <submittedName>
        <fullName evidence="4">YKL222C</fullName>
    </submittedName>
</protein>
<dbReference type="AlphaFoldDB" id="W0TJK5"/>
<dbReference type="OrthoDB" id="4070698at2759"/>
<feature type="region of interest" description="Disordered" evidence="1">
    <location>
        <begin position="704"/>
        <end position="731"/>
    </location>
</feature>
<reference evidence="4 5" key="1">
    <citation type="journal article" date="2015" name="Biotechnol. Biofuels">
        <title>Genetic basis of the highly efficient yeast Kluyveromyces marxianus: complete genome sequence and transcriptome analyses.</title>
        <authorList>
            <person name="Lertwattanasakul N."/>
            <person name="Kosaka T."/>
            <person name="Hosoyama A."/>
            <person name="Suzuki Y."/>
            <person name="Rodrussamee N."/>
            <person name="Matsutani M."/>
            <person name="Murata M."/>
            <person name="Fujimoto N."/>
            <person name="Suprayogi"/>
            <person name="Tsuchikane K."/>
            <person name="Limtong S."/>
            <person name="Fujita N."/>
            <person name="Yamada M."/>
        </authorList>
    </citation>
    <scope>NUCLEOTIDE SEQUENCE [LARGE SCALE GENOMIC DNA]</scope>
    <source>
        <strain evidence="5">DMKU3-1042 / BCC 29191 / NBRC 104275</strain>
    </source>
</reference>
<feature type="chain" id="PRO_5004796112" evidence="2">
    <location>
        <begin position="21"/>
        <end position="885"/>
    </location>
</feature>
<dbReference type="Proteomes" id="UP000065495">
    <property type="component" value="Chromosome 7"/>
</dbReference>
<dbReference type="EMBL" id="AP012219">
    <property type="protein sequence ID" value="BAO42309.1"/>
    <property type="molecule type" value="Genomic_DNA"/>
</dbReference>
<dbReference type="InterPro" id="IPR037524">
    <property type="entry name" value="PA14/GLEYA"/>
</dbReference>
<dbReference type="PROSITE" id="PS51820">
    <property type="entry name" value="PA14"/>
    <property type="match status" value="1"/>
</dbReference>
<feature type="region of interest" description="Disordered" evidence="1">
    <location>
        <begin position="745"/>
        <end position="795"/>
    </location>
</feature>
<evidence type="ECO:0000313" key="5">
    <source>
        <dbReference type="Proteomes" id="UP000065495"/>
    </source>
</evidence>
<sequence>MWFFYLTQLTLMCIIPLVNGVSQVVDSGTILGCIPPQGSLAKGFTVSYYHYPMIPNPNSAGCYLINSVFRTDEYQHGGYETLGGGLIGRSNGVTNLTYYSPSTCSPGCCKVQVGNVPPNYNYDSQVALGNLTMLLTGYFLPPKSGNYKFNVDYVDDVTYMNIGAGKAFGCCHINSTVSNPGPFDLTLTYPDSKNSATVNLLEGLYYPVRILYINRYDTGKLLMSFEDPDGVMYQTFDDYVFMAPDGDECPAPVATTTIPWTFQSTTTQTTVVTTSGSDNLPITENLIIVRAPDITFATTINTPWTETFTSTYSTGLTTTSGPDGIKTIFETLFVETPEIETAVTKVIPWTGKYTTTYSTNIATETGTDGIPTVKTNFLVETPQVETATTVNTPWTGTYTTTYSTGISTETGADGIPIVRTNFLVETPQVETATTINAGWTGTYTTTYSTNIVTETGADGIPTVRTNFLVETPQVETATTVNIPWTGTYTTTYSTDFVTVTVIDGIVTLQAVYHVQTPTVKLSKFDNLSRTSNDTQAYSTDIIATTGADGVSTVHPTFSVNASEIGSISTVISPWTGTYTTTYSTELVTATGTDGIITVQAVYHVKTPSTGTTNTKKSAWISNYIQTDSTGGIGSSSADGVSNVQTAIHVKTGEAGNAMKINIPWTGTYTTTYSTGAFTSTGSNGIQTVQTAFYVKTPEMGSSTFGYSNTSSTTSHGTDSNGNKNLQSETSKPLVKVSVTSGNVIGHSTAETNLPISQETSSNRPTTSKNDDGPVPERGSTANINTPLGTTMNAVGETSGAVSGIIDTETKGKQSKTMSISVGQPVTVSSATSKATSPQPSLNPSIPTFTPSISGASQTATFETRLEDKANKILISPLVIILLAFL</sequence>
<evidence type="ECO:0000313" key="4">
    <source>
        <dbReference type="EMBL" id="BAO42309.1"/>
    </source>
</evidence>
<dbReference type="Pfam" id="PF10528">
    <property type="entry name" value="GLEYA"/>
    <property type="match status" value="1"/>
</dbReference>
<feature type="compositionally biased region" description="Polar residues" evidence="1">
    <location>
        <begin position="748"/>
        <end position="767"/>
    </location>
</feature>
<dbReference type="VEuPathDB" id="FungiDB:KLMA_70461"/>